<dbReference type="AlphaFoldDB" id="A0A4R4E5H4"/>
<protein>
    <submittedName>
        <fullName evidence="1">Uncharacterized protein</fullName>
    </submittedName>
</protein>
<proteinExistence type="predicted"/>
<dbReference type="RefSeq" id="WP_131851300.1">
    <property type="nucleotide sequence ID" value="NZ_SKFH01000007.1"/>
</dbReference>
<sequence>MPDQLSPFTETCERLVQHALSELSGFISRDFESEKMLHLLNCYEKKLKLLELLNEVPDAPHNSVLFKEFGWASDHNSAQVRSKNYEQTTATYLVLSALCLVSSHNLSNEVYLTDEAEVNRVAGRFRYNANMTISPKTPLRRTLSFRIFVMERNSLYLESNPRENILKDLDVSPFIVHSCSQNSKNYLVSSRVGYICGVCSKQSRVVQSWESEYQRVFKQKGCTDLYRFLKVSPELTDLQKLLYWTRSILPEAEATHYLINELRNYEEEKVWENILKFHTVDNQENDN</sequence>
<keyword evidence="2" id="KW-1185">Reference proteome</keyword>
<reference evidence="1 2" key="1">
    <citation type="submission" date="2019-03" db="EMBL/GenBank/DDBJ databases">
        <authorList>
            <person name="Kim M.K.M."/>
        </authorList>
    </citation>
    <scope>NUCLEOTIDE SEQUENCE [LARGE SCALE GENOMIC DNA]</scope>
    <source>
        <strain evidence="1 2">17J68-15</strain>
    </source>
</reference>
<comment type="caution">
    <text evidence="1">The sequence shown here is derived from an EMBL/GenBank/DDBJ whole genome shotgun (WGS) entry which is preliminary data.</text>
</comment>
<organism evidence="1 2">
    <name type="scientific">Flaviaesturariibacter aridisoli</name>
    <dbReference type="NCBI Taxonomy" id="2545761"/>
    <lineage>
        <taxon>Bacteria</taxon>
        <taxon>Pseudomonadati</taxon>
        <taxon>Bacteroidota</taxon>
        <taxon>Chitinophagia</taxon>
        <taxon>Chitinophagales</taxon>
        <taxon>Chitinophagaceae</taxon>
        <taxon>Flaviaestuariibacter</taxon>
    </lineage>
</organism>
<gene>
    <name evidence="1" type="ORF">E0486_06300</name>
</gene>
<dbReference type="Proteomes" id="UP000295164">
    <property type="component" value="Unassembled WGS sequence"/>
</dbReference>
<evidence type="ECO:0000313" key="1">
    <source>
        <dbReference type="EMBL" id="TCZ73281.1"/>
    </source>
</evidence>
<evidence type="ECO:0000313" key="2">
    <source>
        <dbReference type="Proteomes" id="UP000295164"/>
    </source>
</evidence>
<dbReference type="EMBL" id="SKFH01000007">
    <property type="protein sequence ID" value="TCZ73281.1"/>
    <property type="molecule type" value="Genomic_DNA"/>
</dbReference>
<accession>A0A4R4E5H4</accession>
<name>A0A4R4E5H4_9BACT</name>